<dbReference type="Proteomes" id="UP000250043">
    <property type="component" value="Unassembled WGS sequence"/>
</dbReference>
<feature type="transmembrane region" description="Helical" evidence="2">
    <location>
        <begin position="70"/>
        <end position="89"/>
    </location>
</feature>
<reference evidence="3 4" key="1">
    <citation type="submission" date="2016-07" db="EMBL/GenBank/DDBJ databases">
        <title>Draft genome of the white-rot fungus Obba rivulosa 3A-2.</title>
        <authorList>
            <consortium name="DOE Joint Genome Institute"/>
            <person name="Miettinen O."/>
            <person name="Riley R."/>
            <person name="Acob R."/>
            <person name="Barry K."/>
            <person name="Cullen D."/>
            <person name="De Vries R."/>
            <person name="Hainaut M."/>
            <person name="Hatakka A."/>
            <person name="Henrissat B."/>
            <person name="Hilden K."/>
            <person name="Kuo R."/>
            <person name="Labutti K."/>
            <person name="Lipzen A."/>
            <person name="Makela M.R."/>
            <person name="Sandor L."/>
            <person name="Spatafora J.W."/>
            <person name="Grigoriev I.V."/>
            <person name="Hibbett D.S."/>
        </authorList>
    </citation>
    <scope>NUCLEOTIDE SEQUENCE [LARGE SCALE GENOMIC DNA]</scope>
    <source>
        <strain evidence="3 4">3A-2</strain>
    </source>
</reference>
<gene>
    <name evidence="3" type="ORF">OBBRIDRAFT_845814</name>
</gene>
<feature type="region of interest" description="Disordered" evidence="1">
    <location>
        <begin position="26"/>
        <end position="60"/>
    </location>
</feature>
<keyword evidence="2" id="KW-0812">Transmembrane</keyword>
<keyword evidence="2" id="KW-0472">Membrane</keyword>
<feature type="compositionally biased region" description="Polar residues" evidence="1">
    <location>
        <begin position="28"/>
        <end position="58"/>
    </location>
</feature>
<protein>
    <submittedName>
        <fullName evidence="3">Uncharacterized protein</fullName>
    </submittedName>
</protein>
<evidence type="ECO:0000313" key="4">
    <source>
        <dbReference type="Proteomes" id="UP000250043"/>
    </source>
</evidence>
<dbReference type="AlphaFoldDB" id="A0A8E2APA5"/>
<keyword evidence="4" id="KW-1185">Reference proteome</keyword>
<evidence type="ECO:0000313" key="3">
    <source>
        <dbReference type="EMBL" id="OCH88411.1"/>
    </source>
</evidence>
<proteinExistence type="predicted"/>
<evidence type="ECO:0000256" key="1">
    <source>
        <dbReference type="SAM" id="MobiDB-lite"/>
    </source>
</evidence>
<organism evidence="3 4">
    <name type="scientific">Obba rivulosa</name>
    <dbReference type="NCBI Taxonomy" id="1052685"/>
    <lineage>
        <taxon>Eukaryota</taxon>
        <taxon>Fungi</taxon>
        <taxon>Dikarya</taxon>
        <taxon>Basidiomycota</taxon>
        <taxon>Agaricomycotina</taxon>
        <taxon>Agaricomycetes</taxon>
        <taxon>Polyporales</taxon>
        <taxon>Gelatoporiaceae</taxon>
        <taxon>Obba</taxon>
    </lineage>
</organism>
<accession>A0A8E2APA5</accession>
<evidence type="ECO:0000256" key="2">
    <source>
        <dbReference type="SAM" id="Phobius"/>
    </source>
</evidence>
<dbReference type="EMBL" id="KV722453">
    <property type="protein sequence ID" value="OCH88411.1"/>
    <property type="molecule type" value="Genomic_DNA"/>
</dbReference>
<sequence>MALGYKCRCRIAPGVAFRLPRPKRKASLSVNGQGPNVPTNLRRQWFQNAPSTNSTSVDSRMRPQTAGSRVIFKISELFVIGNIVIYILHGDFLDETGQSCRISRSRVTGHALRTFPAIDGLGLFVSITYGLQVISASTIEGHIQVNEIGKQRREHSRDIRRARSMQSEMFLHTGALHQFRFLEGSEIHSDQFERSRKWYQKSTRIRGGTMAAVR</sequence>
<keyword evidence="2" id="KW-1133">Transmembrane helix</keyword>
<name>A0A8E2APA5_9APHY</name>